<dbReference type="PROSITE" id="PS00668">
    <property type="entry name" value="COMPLEX1_ND1_2"/>
    <property type="match status" value="1"/>
</dbReference>
<comment type="subcellular location">
    <subcellularLocation>
        <location evidence="2 12">Mitochondrion inner membrane</location>
        <topology evidence="2 12">Multi-pass membrane protein</topology>
    </subcellularLocation>
</comment>
<dbReference type="EMBL" id="MK737075">
    <property type="protein sequence ID" value="QDI94133.1"/>
    <property type="molecule type" value="Genomic_DNA"/>
</dbReference>
<evidence type="ECO:0000256" key="1">
    <source>
        <dbReference type="ARBA" id="ARBA00003257"/>
    </source>
</evidence>
<evidence type="ECO:0000256" key="8">
    <source>
        <dbReference type="ARBA" id="ARBA00022989"/>
    </source>
</evidence>
<feature type="transmembrane region" description="Helical" evidence="14">
    <location>
        <begin position="182"/>
        <end position="202"/>
    </location>
</feature>
<dbReference type="EMBL" id="MK737078">
    <property type="protein sequence ID" value="QDI94172.1"/>
    <property type="molecule type" value="Genomic_DNA"/>
</dbReference>
<evidence type="ECO:0000256" key="4">
    <source>
        <dbReference type="ARBA" id="ARBA00021009"/>
    </source>
</evidence>
<dbReference type="InterPro" id="IPR001694">
    <property type="entry name" value="NADH_UbQ_OxRdtase_su1/FPO"/>
</dbReference>
<evidence type="ECO:0000313" key="19">
    <source>
        <dbReference type="EMBL" id="QDI94172.1"/>
    </source>
</evidence>
<comment type="catalytic activity">
    <reaction evidence="13">
        <text>a ubiquinone + NADH + 5 H(+)(in) = a ubiquinol + NAD(+) + 4 H(+)(out)</text>
        <dbReference type="Rhea" id="RHEA:29091"/>
        <dbReference type="Rhea" id="RHEA-COMP:9565"/>
        <dbReference type="Rhea" id="RHEA-COMP:9566"/>
        <dbReference type="ChEBI" id="CHEBI:15378"/>
        <dbReference type="ChEBI" id="CHEBI:16389"/>
        <dbReference type="ChEBI" id="CHEBI:17976"/>
        <dbReference type="ChEBI" id="CHEBI:57540"/>
        <dbReference type="ChEBI" id="CHEBI:57945"/>
        <dbReference type="EC" id="7.1.1.2"/>
    </reaction>
</comment>
<evidence type="ECO:0000256" key="2">
    <source>
        <dbReference type="ARBA" id="ARBA00004448"/>
    </source>
</evidence>
<evidence type="ECO:0000256" key="14">
    <source>
        <dbReference type="SAM" id="Phobius"/>
    </source>
</evidence>
<keyword evidence="11 14" id="KW-0472">Membrane</keyword>
<protein>
    <recommendedName>
        <fullName evidence="4 13">NADH-ubiquinone oxidoreductase chain 1</fullName>
        <ecNumber evidence="13">7.1.1.2</ecNumber>
    </recommendedName>
</protein>
<dbReference type="EMBL" id="MK737081">
    <property type="protein sequence ID" value="QDI94211.1"/>
    <property type="molecule type" value="Genomic_DNA"/>
</dbReference>
<dbReference type="EMBL" id="MK737080">
    <property type="protein sequence ID" value="QDI94198.1"/>
    <property type="molecule type" value="Genomic_DNA"/>
</dbReference>
<dbReference type="GO" id="GO:0005743">
    <property type="term" value="C:mitochondrial inner membrane"/>
    <property type="evidence" value="ECO:0007669"/>
    <property type="project" value="UniProtKB-SubCell"/>
</dbReference>
<reference evidence="21" key="1">
    <citation type="journal article" date="2019" name="Mol. Ecol.">
        <title>The association between mitochondrial genetic variation and reduced colony fitness in an invasive wasp.</title>
        <authorList>
            <person name="Dobelmann J."/>
            <person name="Alexander A."/>
            <person name="Baty J.W."/>
            <person name="Gemmell N.J."/>
            <person name="Gruber M.A.M."/>
            <person name="Quinn O."/>
            <person name="Wenseleers T."/>
            <person name="Lesterv P.J."/>
        </authorList>
    </citation>
    <scope>NUCLEOTIDE SEQUENCE</scope>
    <source>
        <strain evidence="24">B10_3rd</strain>
        <strain evidence="15">B1_3rd</strain>
        <strain evidence="16">B2_3rd</strain>
        <strain evidence="17">B3_4th</strain>
        <strain evidence="18">B4_3rd</strain>
        <strain evidence="19">B5_5th</strain>
        <strain evidence="20">B6_4th</strain>
        <strain evidence="21">B7_4th</strain>
        <strain evidence="22">B8_5th</strain>
        <strain evidence="23">B9_5th</strain>
    </source>
</reference>
<evidence type="ECO:0000313" key="15">
    <source>
        <dbReference type="EMBL" id="QDI94120.1"/>
    </source>
</evidence>
<dbReference type="InterPro" id="IPR018086">
    <property type="entry name" value="NADH_UbQ_OxRdtase_su1_CS"/>
</dbReference>
<dbReference type="EMBL" id="MK737077">
    <property type="protein sequence ID" value="QDI94159.1"/>
    <property type="molecule type" value="Genomic_DNA"/>
</dbReference>
<comment type="similarity">
    <text evidence="3 12">Belongs to the complex I subunit 1 family.</text>
</comment>
<feature type="transmembrane region" description="Helical" evidence="14">
    <location>
        <begin position="108"/>
        <end position="130"/>
    </location>
</feature>
<evidence type="ECO:0000256" key="10">
    <source>
        <dbReference type="ARBA" id="ARBA00023128"/>
    </source>
</evidence>
<evidence type="ECO:0000313" key="18">
    <source>
        <dbReference type="EMBL" id="QDI94159.1"/>
    </source>
</evidence>
<evidence type="ECO:0000313" key="21">
    <source>
        <dbReference type="EMBL" id="QDI94198.1"/>
    </source>
</evidence>
<keyword evidence="12" id="KW-0520">NAD</keyword>
<keyword evidence="9 13" id="KW-0830">Ubiquinone</keyword>
<dbReference type="GO" id="GO:0008137">
    <property type="term" value="F:NADH dehydrogenase (ubiquinone) activity"/>
    <property type="evidence" value="ECO:0007669"/>
    <property type="project" value="UniProtKB-EC"/>
</dbReference>
<proteinExistence type="inferred from homology"/>
<feature type="transmembrane region" description="Helical" evidence="14">
    <location>
        <begin position="223"/>
        <end position="248"/>
    </location>
</feature>
<dbReference type="EMBL" id="MK737079">
    <property type="protein sequence ID" value="QDI94185.1"/>
    <property type="molecule type" value="Genomic_DNA"/>
</dbReference>
<sequence length="315" mass="36714">MLVEDSLFIFVCLLMFIVGILIGVAFLVLLERKLLGYIQDRKGPNKVVFLGIFQPFSDAIKLFVKEYILLIKINLLMYFSSPMFGFFMALMLLVGLPLSENLFSMNLFLLYMMSCLSIGVYIIMMSGWASNSNYSMLGGVRSVAQSLSYEVSMFLIFFVMFLYVESFKLIDFFKYQDGLLEFWYMNSLVFILLFISMVAELNRMPFDFIEGESELVSGFNIEYMSGGFTLIFLAEYMMILILGILYSLMFMGGSFNMKSVVEVLIFSILIIWIRGCFPRLRYDNLMYFCWYYILSMIMLILLIVFVLKYALWLNI</sequence>
<dbReference type="EMBL" id="MK737083">
    <property type="protein sequence ID" value="QDI94237.1"/>
    <property type="molecule type" value="Genomic_DNA"/>
</dbReference>
<geneLocation type="mitochondrion" evidence="21"/>
<evidence type="ECO:0000313" key="22">
    <source>
        <dbReference type="EMBL" id="QDI94211.1"/>
    </source>
</evidence>
<gene>
    <name evidence="21" type="primary">ND1</name>
</gene>
<evidence type="ECO:0000256" key="7">
    <source>
        <dbReference type="ARBA" id="ARBA00022792"/>
    </source>
</evidence>
<accession>A0A514LQW1</accession>
<feature type="transmembrane region" description="Helical" evidence="14">
    <location>
        <begin position="75"/>
        <end position="96"/>
    </location>
</feature>
<organism evidence="21">
    <name type="scientific">Vespula vulgaris</name>
    <name type="common">Yellow jacket</name>
    <name type="synonym">Wasp</name>
    <dbReference type="NCBI Taxonomy" id="7454"/>
    <lineage>
        <taxon>Eukaryota</taxon>
        <taxon>Metazoa</taxon>
        <taxon>Ecdysozoa</taxon>
        <taxon>Arthropoda</taxon>
        <taxon>Hexapoda</taxon>
        <taxon>Insecta</taxon>
        <taxon>Pterygota</taxon>
        <taxon>Neoptera</taxon>
        <taxon>Endopterygota</taxon>
        <taxon>Hymenoptera</taxon>
        <taxon>Apocrita</taxon>
        <taxon>Aculeata</taxon>
        <taxon>Vespoidea</taxon>
        <taxon>Vespidae</taxon>
        <taxon>Vespinae</taxon>
        <taxon>Vespula</taxon>
    </lineage>
</organism>
<evidence type="ECO:0000256" key="13">
    <source>
        <dbReference type="RuleBase" id="RU000473"/>
    </source>
</evidence>
<name>A0A514LQW1_VESVU</name>
<dbReference type="GO" id="GO:0009060">
    <property type="term" value="P:aerobic respiration"/>
    <property type="evidence" value="ECO:0007669"/>
    <property type="project" value="TreeGrafter"/>
</dbReference>
<dbReference type="GO" id="GO:0003954">
    <property type="term" value="F:NADH dehydrogenase activity"/>
    <property type="evidence" value="ECO:0007669"/>
    <property type="project" value="TreeGrafter"/>
</dbReference>
<dbReference type="EC" id="7.1.1.2" evidence="13"/>
<feature type="transmembrane region" description="Helical" evidence="14">
    <location>
        <begin position="289"/>
        <end position="312"/>
    </location>
</feature>
<dbReference type="PROSITE" id="PS00667">
    <property type="entry name" value="COMPLEX1_ND1_1"/>
    <property type="match status" value="1"/>
</dbReference>
<evidence type="ECO:0000313" key="17">
    <source>
        <dbReference type="EMBL" id="QDI94146.1"/>
    </source>
</evidence>
<dbReference type="EMBL" id="MK737082">
    <property type="protein sequence ID" value="QDI94224.1"/>
    <property type="molecule type" value="Genomic_DNA"/>
</dbReference>
<evidence type="ECO:0000313" key="23">
    <source>
        <dbReference type="EMBL" id="QDI94224.1"/>
    </source>
</evidence>
<keyword evidence="6 12" id="KW-0812">Transmembrane</keyword>
<keyword evidence="10 13" id="KW-0496">Mitochondrion</keyword>
<dbReference type="PANTHER" id="PTHR11432:SF3">
    <property type="entry name" value="NADH-UBIQUINONE OXIDOREDUCTASE CHAIN 1"/>
    <property type="match status" value="1"/>
</dbReference>
<evidence type="ECO:0000313" key="20">
    <source>
        <dbReference type="EMBL" id="QDI94185.1"/>
    </source>
</evidence>
<dbReference type="AlphaFoldDB" id="A0A514LQW1"/>
<feature type="transmembrane region" description="Helical" evidence="14">
    <location>
        <begin position="6"/>
        <end position="30"/>
    </location>
</feature>
<evidence type="ECO:0000256" key="6">
    <source>
        <dbReference type="ARBA" id="ARBA00022692"/>
    </source>
</evidence>
<evidence type="ECO:0000256" key="5">
    <source>
        <dbReference type="ARBA" id="ARBA00022448"/>
    </source>
</evidence>
<dbReference type="HAMAP" id="MF_01350">
    <property type="entry name" value="NDH1_NuoH"/>
    <property type="match status" value="1"/>
</dbReference>
<comment type="function">
    <text evidence="1">Core subunit of the mitochondrial membrane respiratory chain NADH dehydrogenase (Complex I) that is believed to belong to the minimal assembly required for catalysis. Complex I functions in the transfer of electrons from NADH to the respiratory chain. The immediate electron acceptor for the enzyme is believed to be ubiquinone.</text>
</comment>
<keyword evidence="8 14" id="KW-1133">Transmembrane helix</keyword>
<evidence type="ECO:0000256" key="9">
    <source>
        <dbReference type="ARBA" id="ARBA00023075"/>
    </source>
</evidence>
<keyword evidence="5" id="KW-0813">Transport</keyword>
<evidence type="ECO:0000256" key="11">
    <source>
        <dbReference type="ARBA" id="ARBA00023136"/>
    </source>
</evidence>
<evidence type="ECO:0000256" key="12">
    <source>
        <dbReference type="RuleBase" id="RU000471"/>
    </source>
</evidence>
<dbReference type="PANTHER" id="PTHR11432">
    <property type="entry name" value="NADH DEHYDROGENASE SUBUNIT 1"/>
    <property type="match status" value="1"/>
</dbReference>
<feature type="transmembrane region" description="Helical" evidence="14">
    <location>
        <begin position="260"/>
        <end position="277"/>
    </location>
</feature>
<dbReference type="EMBL" id="MK737074">
    <property type="protein sequence ID" value="QDI94120.1"/>
    <property type="molecule type" value="Genomic_DNA"/>
</dbReference>
<dbReference type="Pfam" id="PF00146">
    <property type="entry name" value="NADHdh"/>
    <property type="match status" value="1"/>
</dbReference>
<evidence type="ECO:0000256" key="3">
    <source>
        <dbReference type="ARBA" id="ARBA00010535"/>
    </source>
</evidence>
<feature type="transmembrane region" description="Helical" evidence="14">
    <location>
        <begin position="151"/>
        <end position="170"/>
    </location>
</feature>
<evidence type="ECO:0000313" key="24">
    <source>
        <dbReference type="EMBL" id="QDI94237.1"/>
    </source>
</evidence>
<evidence type="ECO:0000313" key="16">
    <source>
        <dbReference type="EMBL" id="QDI94133.1"/>
    </source>
</evidence>
<dbReference type="EMBL" id="MK737076">
    <property type="protein sequence ID" value="QDI94146.1"/>
    <property type="molecule type" value="Genomic_DNA"/>
</dbReference>
<keyword evidence="7" id="KW-0999">Mitochondrion inner membrane</keyword>